<organism evidence="2 3">
    <name type="scientific">Clavibacter michiganensis</name>
    <dbReference type="NCBI Taxonomy" id="28447"/>
    <lineage>
        <taxon>Bacteria</taxon>
        <taxon>Bacillati</taxon>
        <taxon>Actinomycetota</taxon>
        <taxon>Actinomycetes</taxon>
        <taxon>Micrococcales</taxon>
        <taxon>Microbacteriaceae</taxon>
        <taxon>Clavibacter</taxon>
    </lineage>
</organism>
<sequence>MTVVAGHDPVLADVADRIHEAVGWRLFTVLRWDPERRALRRIATSHPDLYPLDAEKSLEVSGSWLDVVIEEKRAFLGATDAEVAAVFADMDLIRSLGCGAVINTPVIEGGRVVGTLAVLDAEGRYDSSSVATVEAVVADCGSALTAAFTRPEASTEGSL</sequence>
<proteinExistence type="predicted"/>
<dbReference type="RefSeq" id="WP_193791026.1">
    <property type="nucleotide sequence ID" value="NZ_MDJZ01000016.1"/>
</dbReference>
<keyword evidence="3" id="KW-1185">Reference proteome</keyword>
<evidence type="ECO:0000259" key="1">
    <source>
        <dbReference type="Pfam" id="PF13185"/>
    </source>
</evidence>
<dbReference type="Pfam" id="PF13185">
    <property type="entry name" value="GAF_2"/>
    <property type="match status" value="1"/>
</dbReference>
<evidence type="ECO:0000313" key="3">
    <source>
        <dbReference type="Proteomes" id="UP000195101"/>
    </source>
</evidence>
<comment type="caution">
    <text evidence="2">The sequence shown here is derived from an EMBL/GenBank/DDBJ whole genome shotgun (WGS) entry which is preliminary data.</text>
</comment>
<dbReference type="Proteomes" id="UP000195101">
    <property type="component" value="Unassembled WGS sequence"/>
</dbReference>
<dbReference type="AlphaFoldDB" id="A0A251YJF6"/>
<gene>
    <name evidence="2" type="ORF">BFL37_10750</name>
</gene>
<accession>A0A251YJF6</accession>
<feature type="domain" description="GAF" evidence="1">
    <location>
        <begin position="10"/>
        <end position="144"/>
    </location>
</feature>
<dbReference type="InterPro" id="IPR029016">
    <property type="entry name" value="GAF-like_dom_sf"/>
</dbReference>
<name>A0A251YJF6_9MICO</name>
<reference evidence="2 3" key="1">
    <citation type="submission" date="2016-08" db="EMBL/GenBank/DDBJ databases">
        <title>Genome sequence of Clavibacter michiganensis spp strain CFBP8019.</title>
        <authorList>
            <person name="Thapa S.P."/>
            <person name="Coaker G."/>
            <person name="Jacques M.-A."/>
        </authorList>
    </citation>
    <scope>NUCLEOTIDE SEQUENCE [LARGE SCALE GENOMIC DNA]</scope>
    <source>
        <strain evidence="2">CFBP8019</strain>
    </source>
</reference>
<dbReference type="EMBL" id="MDJZ01000016">
    <property type="protein sequence ID" value="OUE24382.1"/>
    <property type="molecule type" value="Genomic_DNA"/>
</dbReference>
<protein>
    <recommendedName>
        <fullName evidence="1">GAF domain-containing protein</fullName>
    </recommendedName>
</protein>
<evidence type="ECO:0000313" key="2">
    <source>
        <dbReference type="EMBL" id="OUE24382.1"/>
    </source>
</evidence>
<dbReference type="SUPFAM" id="SSF55781">
    <property type="entry name" value="GAF domain-like"/>
    <property type="match status" value="1"/>
</dbReference>
<dbReference type="InterPro" id="IPR003018">
    <property type="entry name" value="GAF"/>
</dbReference>
<dbReference type="Gene3D" id="3.30.450.40">
    <property type="match status" value="1"/>
</dbReference>